<evidence type="ECO:0000313" key="2">
    <source>
        <dbReference type="Proteomes" id="UP001281410"/>
    </source>
</evidence>
<organism evidence="1 2">
    <name type="scientific">Dipteronia sinensis</name>
    <dbReference type="NCBI Taxonomy" id="43782"/>
    <lineage>
        <taxon>Eukaryota</taxon>
        <taxon>Viridiplantae</taxon>
        <taxon>Streptophyta</taxon>
        <taxon>Embryophyta</taxon>
        <taxon>Tracheophyta</taxon>
        <taxon>Spermatophyta</taxon>
        <taxon>Magnoliopsida</taxon>
        <taxon>eudicotyledons</taxon>
        <taxon>Gunneridae</taxon>
        <taxon>Pentapetalae</taxon>
        <taxon>rosids</taxon>
        <taxon>malvids</taxon>
        <taxon>Sapindales</taxon>
        <taxon>Sapindaceae</taxon>
        <taxon>Hippocastanoideae</taxon>
        <taxon>Acereae</taxon>
        <taxon>Dipteronia</taxon>
    </lineage>
</organism>
<reference evidence="1" key="1">
    <citation type="journal article" date="2023" name="Plant J.">
        <title>Genome sequences and population genomics provide insights into the demographic history, inbreeding, and mutation load of two 'living fossil' tree species of Dipteronia.</title>
        <authorList>
            <person name="Feng Y."/>
            <person name="Comes H.P."/>
            <person name="Chen J."/>
            <person name="Zhu S."/>
            <person name="Lu R."/>
            <person name="Zhang X."/>
            <person name="Li P."/>
            <person name="Qiu J."/>
            <person name="Olsen K.M."/>
            <person name="Qiu Y."/>
        </authorList>
    </citation>
    <scope>NUCLEOTIDE SEQUENCE</scope>
    <source>
        <strain evidence="1">NBL</strain>
    </source>
</reference>
<name>A0AAE0B2S7_9ROSI</name>
<dbReference type="EMBL" id="JANJYJ010000001">
    <property type="protein sequence ID" value="KAK3229001.1"/>
    <property type="molecule type" value="Genomic_DNA"/>
</dbReference>
<dbReference type="AlphaFoldDB" id="A0AAE0B2S7"/>
<dbReference type="Proteomes" id="UP001281410">
    <property type="component" value="Unassembled WGS sequence"/>
</dbReference>
<evidence type="ECO:0000313" key="1">
    <source>
        <dbReference type="EMBL" id="KAK3229001.1"/>
    </source>
</evidence>
<accession>A0AAE0B2S7</accession>
<sequence length="92" mass="10797">MVLITPLILMSDEVVEDKVNEGAMPTEKDVFSSKAEEQPIPRKAVEHYRRCKKSNPRRLKSQLNHPLKSLRNQEGLWMLTNLLKDLKRVDWK</sequence>
<proteinExistence type="predicted"/>
<keyword evidence="2" id="KW-1185">Reference proteome</keyword>
<comment type="caution">
    <text evidence="1">The sequence shown here is derived from an EMBL/GenBank/DDBJ whole genome shotgun (WGS) entry which is preliminary data.</text>
</comment>
<gene>
    <name evidence="1" type="ORF">Dsin_000882</name>
</gene>
<protein>
    <submittedName>
        <fullName evidence="1">Uncharacterized protein</fullName>
    </submittedName>
</protein>